<evidence type="ECO:0000256" key="1">
    <source>
        <dbReference type="ARBA" id="ARBA00004201"/>
    </source>
</evidence>
<dbReference type="GO" id="GO:0003729">
    <property type="term" value="F:mRNA binding"/>
    <property type="evidence" value="ECO:0007669"/>
    <property type="project" value="EnsemblPlants"/>
</dbReference>
<proteinExistence type="predicted"/>
<dbReference type="PANTHER" id="PTHR21551">
    <property type="entry name" value="TOPOISOMERASE II-ASSOCIATED PROTEIN PAT1"/>
    <property type="match status" value="1"/>
</dbReference>
<evidence type="ECO:0000256" key="2">
    <source>
        <dbReference type="ARBA" id="ARBA00022490"/>
    </source>
</evidence>
<dbReference type="AlphaFoldDB" id="A0A7N0VKX2"/>
<evidence type="ECO:0000313" key="4">
    <source>
        <dbReference type="EnsemblPlants" id="Kaladp0958s0004.1.v1.1"/>
    </source>
</evidence>
<name>A0A7N0VKX2_KALFE</name>
<dbReference type="Proteomes" id="UP000594263">
    <property type="component" value="Unplaced"/>
</dbReference>
<dbReference type="GO" id="GO:0000932">
    <property type="term" value="C:P-body"/>
    <property type="evidence" value="ECO:0007669"/>
    <property type="project" value="UniProtKB-SubCell"/>
</dbReference>
<evidence type="ECO:0000256" key="3">
    <source>
        <dbReference type="SAM" id="MobiDB-lite"/>
    </source>
</evidence>
<dbReference type="GO" id="GO:0033962">
    <property type="term" value="P:P-body assembly"/>
    <property type="evidence" value="ECO:0007669"/>
    <property type="project" value="TreeGrafter"/>
</dbReference>
<feature type="compositionally biased region" description="Low complexity" evidence="3">
    <location>
        <begin position="392"/>
        <end position="404"/>
    </location>
</feature>
<dbReference type="EnsemblPlants" id="Kaladp0958s0004.1.v1.1">
    <property type="protein sequence ID" value="Kaladp0958s0004.1.v1.1"/>
    <property type="gene ID" value="Kaladp0958s0004.v1.1"/>
</dbReference>
<reference evidence="4" key="1">
    <citation type="submission" date="2021-01" db="UniProtKB">
        <authorList>
            <consortium name="EnsemblPlants"/>
        </authorList>
    </citation>
    <scope>IDENTIFICATION</scope>
</reference>
<sequence>MFNVAFLVIQMNSEFNESRGIGVSADKEASRDNSYMTQWKQDDSNGWPAQQIFNGERTLDGKRWSAELFPSNAHLQESQSLLRTSSYPQKQPLKLENISGDPLLASGSSLNSYPPPGSREQLLLNFHEHQLNIPYTPPTAALSNSSPSPHYQGRKANHASQFNENHLPFALRAHKYSSQWENQAGHFSANTASLLSSILHQPPSQNEAAKQSFLHQQHSRYQIQPSHGHLTDMQVPSRNSHTSSVPYMLNRFDPMVALADWGDQRHNLEQHCIRNMHNSQQSYESVGKRKEGWWPSYKSRYMTTDELENILRMQLAATHSNDPYVDDYYHQASLAKKAAGARFKHHFCPAHLTDIPPGTRANTEPHAFLQVEALGRVPFSSIRRPRPLLEVESPNSTSSNSSETKANEKPLEQEPLLAARVAIEDGMCLLLDVDDIDRFLEFNQLQDGGGHLKRRRQTILEEVAASLRLVDPLGKNCQTAGFTAEDDM</sequence>
<organism evidence="4 5">
    <name type="scientific">Kalanchoe fedtschenkoi</name>
    <name type="common">Lavender scallops</name>
    <name type="synonym">South American air plant</name>
    <dbReference type="NCBI Taxonomy" id="63787"/>
    <lineage>
        <taxon>Eukaryota</taxon>
        <taxon>Viridiplantae</taxon>
        <taxon>Streptophyta</taxon>
        <taxon>Embryophyta</taxon>
        <taxon>Tracheophyta</taxon>
        <taxon>Spermatophyta</taxon>
        <taxon>Magnoliopsida</taxon>
        <taxon>eudicotyledons</taxon>
        <taxon>Gunneridae</taxon>
        <taxon>Pentapetalae</taxon>
        <taxon>Saxifragales</taxon>
        <taxon>Crassulaceae</taxon>
        <taxon>Kalanchoe</taxon>
    </lineage>
</organism>
<dbReference type="Gramene" id="Kaladp0958s0004.1.v1.1">
    <property type="protein sequence ID" value="Kaladp0958s0004.1.v1.1"/>
    <property type="gene ID" value="Kaladp0958s0004.v1.1"/>
</dbReference>
<keyword evidence="2" id="KW-0963">Cytoplasm</keyword>
<evidence type="ECO:0000313" key="5">
    <source>
        <dbReference type="Proteomes" id="UP000594263"/>
    </source>
</evidence>
<keyword evidence="5" id="KW-1185">Reference proteome</keyword>
<dbReference type="GO" id="GO:0045087">
    <property type="term" value="P:innate immune response"/>
    <property type="evidence" value="ECO:0007669"/>
    <property type="project" value="EnsemblPlants"/>
</dbReference>
<dbReference type="GO" id="GO:0000290">
    <property type="term" value="P:deadenylation-dependent decapping of nuclear-transcribed mRNA"/>
    <property type="evidence" value="ECO:0007669"/>
    <property type="project" value="EnsemblPlants"/>
</dbReference>
<feature type="region of interest" description="Disordered" evidence="3">
    <location>
        <begin position="385"/>
        <end position="412"/>
    </location>
</feature>
<dbReference type="PANTHER" id="PTHR21551:SF0">
    <property type="entry name" value="PROTEIN ASSOCIATED WITH TOPO II RELATED-1, ISOFORM A"/>
    <property type="match status" value="1"/>
</dbReference>
<accession>A0A7N0VKX2</accession>
<dbReference type="InterPro" id="IPR039900">
    <property type="entry name" value="Pat1-like"/>
</dbReference>
<comment type="subcellular location">
    <subcellularLocation>
        <location evidence="1">Cytoplasm</location>
        <location evidence="1">P-body</location>
    </subcellularLocation>
</comment>
<protein>
    <submittedName>
        <fullName evidence="4">Uncharacterized protein</fullName>
    </submittedName>
</protein>